<name>A0A9W8Z4X8_9PEZI</name>
<proteinExistence type="predicted"/>
<feature type="compositionally biased region" description="Pro residues" evidence="1">
    <location>
        <begin position="156"/>
        <end position="172"/>
    </location>
</feature>
<sequence>MKTVSGSSLSKRLTSTVSTGDLRGDMAPKGQVGMGRIMSVFMQEQREQEQERIEDERLSMDMIDTVPELRSPIPQKPRLSVRIPEEVVSQVASASPPTANSTTSDGFHSSQATLSPELELKSPKLGSAERASSTAATTPNKTPSRSSLFLEDRPSKPPTDPLPSLPLPPQFPKPSSFGFTLNELRKGLRKTKSSSRLLGGRPPYLLSHKNGPIEPIPSPSLRRTKSSRALGSETSSSTAVSFLRPDQDLGGKPWSPPTTMTESRLVTPVDGLMKPMATKDLIDIHDPKWLIKHGLKWDAHGLGVVSANV</sequence>
<evidence type="ECO:0000313" key="3">
    <source>
        <dbReference type="Proteomes" id="UP001140453"/>
    </source>
</evidence>
<dbReference type="EMBL" id="JAPEVB010000001">
    <property type="protein sequence ID" value="KAJ4396869.1"/>
    <property type="molecule type" value="Genomic_DNA"/>
</dbReference>
<dbReference type="Proteomes" id="UP001140453">
    <property type="component" value="Unassembled WGS sequence"/>
</dbReference>
<dbReference type="AlphaFoldDB" id="A0A9W8Z4X8"/>
<feature type="compositionally biased region" description="Polar residues" evidence="1">
    <location>
        <begin position="227"/>
        <end position="240"/>
    </location>
</feature>
<organism evidence="2 3">
    <name type="scientific">Gnomoniopsis smithogilvyi</name>
    <dbReference type="NCBI Taxonomy" id="1191159"/>
    <lineage>
        <taxon>Eukaryota</taxon>
        <taxon>Fungi</taxon>
        <taxon>Dikarya</taxon>
        <taxon>Ascomycota</taxon>
        <taxon>Pezizomycotina</taxon>
        <taxon>Sordariomycetes</taxon>
        <taxon>Sordariomycetidae</taxon>
        <taxon>Diaporthales</taxon>
        <taxon>Gnomoniaceae</taxon>
        <taxon>Gnomoniopsis</taxon>
    </lineage>
</organism>
<protein>
    <submittedName>
        <fullName evidence="2">Uncharacterized protein</fullName>
    </submittedName>
</protein>
<feature type="compositionally biased region" description="Low complexity" evidence="1">
    <location>
        <begin position="128"/>
        <end position="138"/>
    </location>
</feature>
<dbReference type="OrthoDB" id="5238754at2759"/>
<feature type="compositionally biased region" description="Polar residues" evidence="1">
    <location>
        <begin position="1"/>
        <end position="19"/>
    </location>
</feature>
<feature type="region of interest" description="Disordered" evidence="1">
    <location>
        <begin position="1"/>
        <end position="31"/>
    </location>
</feature>
<keyword evidence="3" id="KW-1185">Reference proteome</keyword>
<feature type="compositionally biased region" description="Polar residues" evidence="1">
    <location>
        <begin position="105"/>
        <end position="114"/>
    </location>
</feature>
<feature type="region of interest" description="Disordered" evidence="1">
    <location>
        <begin position="65"/>
        <end position="263"/>
    </location>
</feature>
<evidence type="ECO:0000256" key="1">
    <source>
        <dbReference type="SAM" id="MobiDB-lite"/>
    </source>
</evidence>
<gene>
    <name evidence="2" type="ORF">N0V93_001091</name>
</gene>
<feature type="compositionally biased region" description="Low complexity" evidence="1">
    <location>
        <begin position="92"/>
        <end position="104"/>
    </location>
</feature>
<evidence type="ECO:0000313" key="2">
    <source>
        <dbReference type="EMBL" id="KAJ4396869.1"/>
    </source>
</evidence>
<reference evidence="2" key="1">
    <citation type="submission" date="2022-10" db="EMBL/GenBank/DDBJ databases">
        <title>Tapping the CABI collections for fungal endophytes: first genome assemblies for Collariella, Neodidymelliopsis, Ascochyta clinopodiicola, Didymella pomorum, Didymosphaeria variabile, Neocosmospora piperis and Neocucurbitaria cava.</title>
        <authorList>
            <person name="Hill R."/>
        </authorList>
    </citation>
    <scope>NUCLEOTIDE SEQUENCE</scope>
    <source>
        <strain evidence="2">IMI 355082</strain>
    </source>
</reference>
<comment type="caution">
    <text evidence="2">The sequence shown here is derived from an EMBL/GenBank/DDBJ whole genome shotgun (WGS) entry which is preliminary data.</text>
</comment>
<accession>A0A9W8Z4X8</accession>